<accession>A0AAV6U9C5</accession>
<name>A0AAV6U9C5_9ARAC</name>
<evidence type="ECO:0000313" key="2">
    <source>
        <dbReference type="Proteomes" id="UP000827092"/>
    </source>
</evidence>
<gene>
    <name evidence="1" type="ORF">JTE90_018209</name>
</gene>
<comment type="caution">
    <text evidence="1">The sequence shown here is derived from an EMBL/GenBank/DDBJ whole genome shotgun (WGS) entry which is preliminary data.</text>
</comment>
<protein>
    <submittedName>
        <fullName evidence="1">Uncharacterized protein</fullName>
    </submittedName>
</protein>
<dbReference type="EMBL" id="JAFNEN010000559">
    <property type="protein sequence ID" value="KAG8180591.1"/>
    <property type="molecule type" value="Genomic_DNA"/>
</dbReference>
<evidence type="ECO:0000313" key="1">
    <source>
        <dbReference type="EMBL" id="KAG8180591.1"/>
    </source>
</evidence>
<proteinExistence type="predicted"/>
<organism evidence="1 2">
    <name type="scientific">Oedothorax gibbosus</name>
    <dbReference type="NCBI Taxonomy" id="931172"/>
    <lineage>
        <taxon>Eukaryota</taxon>
        <taxon>Metazoa</taxon>
        <taxon>Ecdysozoa</taxon>
        <taxon>Arthropoda</taxon>
        <taxon>Chelicerata</taxon>
        <taxon>Arachnida</taxon>
        <taxon>Araneae</taxon>
        <taxon>Araneomorphae</taxon>
        <taxon>Entelegynae</taxon>
        <taxon>Araneoidea</taxon>
        <taxon>Linyphiidae</taxon>
        <taxon>Erigoninae</taxon>
        <taxon>Oedothorax</taxon>
    </lineage>
</organism>
<reference evidence="1 2" key="1">
    <citation type="journal article" date="2022" name="Nat. Ecol. Evol.">
        <title>A masculinizing supergene underlies an exaggerated male reproductive morph in a spider.</title>
        <authorList>
            <person name="Hendrickx F."/>
            <person name="De Corte Z."/>
            <person name="Sonet G."/>
            <person name="Van Belleghem S.M."/>
            <person name="Kostlbacher S."/>
            <person name="Vangestel C."/>
        </authorList>
    </citation>
    <scope>NUCLEOTIDE SEQUENCE [LARGE SCALE GENOMIC DNA]</scope>
    <source>
        <strain evidence="1">W744_W776</strain>
    </source>
</reference>
<sequence>MIWYGNVEGCGTAIWRSKVAGCGGAMLRNIPHSFTELELSLSLNSWNNSKQRKDAKFERRCLELTNAIKEARAEEIQVRVDARAVEQKTADAMAAREVKLSDSLAGFSTDFNERILPILERVEASQRGLRWRSRR</sequence>
<dbReference type="Proteomes" id="UP000827092">
    <property type="component" value="Unassembled WGS sequence"/>
</dbReference>
<dbReference type="AlphaFoldDB" id="A0AAV6U9C5"/>
<keyword evidence="2" id="KW-1185">Reference proteome</keyword>